<name>A0A8S5RW38_9CAUD</name>
<protein>
    <submittedName>
        <fullName evidence="1">Uncharacterized protein</fullName>
    </submittedName>
</protein>
<accession>A0A8S5RW38</accession>
<proteinExistence type="predicted"/>
<sequence>MLYGSGIYIVSKEDMASFLEEVKQQYKDIDWFLPEEYIYRYFDKRDTHKLVFLGNEVHSKSYNKHKVTQISWQNPKPYNQALDSAKHMVKKGCKYSNNYWYVYRKYSEIESIYNILVSSYDKEFAFEAFLNKLKEIGAEILSDTELKNKFITCEPYEKVRIYIKPKEKDNQDAEDETKNRFEELLTANARYFHEAISLNESSTETEEDEEDWKAGLDRLFSLFD</sequence>
<reference evidence="1" key="1">
    <citation type="journal article" date="2021" name="Proc. Natl. Acad. Sci. U.S.A.">
        <title>A Catalog of Tens of Thousands of Viruses from Human Metagenomes Reveals Hidden Associations with Chronic Diseases.</title>
        <authorList>
            <person name="Tisza M.J."/>
            <person name="Buck C.B."/>
        </authorList>
    </citation>
    <scope>NUCLEOTIDE SEQUENCE</scope>
    <source>
        <strain evidence="1">CtHip2</strain>
    </source>
</reference>
<dbReference type="EMBL" id="BK032497">
    <property type="protein sequence ID" value="DAF42998.1"/>
    <property type="molecule type" value="Genomic_DNA"/>
</dbReference>
<organism evidence="1">
    <name type="scientific">Siphoviridae sp. ctHip2</name>
    <dbReference type="NCBI Taxonomy" id="2827830"/>
    <lineage>
        <taxon>Viruses</taxon>
        <taxon>Duplodnaviria</taxon>
        <taxon>Heunggongvirae</taxon>
        <taxon>Uroviricota</taxon>
        <taxon>Caudoviricetes</taxon>
    </lineage>
</organism>
<evidence type="ECO:0000313" key="1">
    <source>
        <dbReference type="EMBL" id="DAF42998.1"/>
    </source>
</evidence>